<accession>A0ABW4JIE1</accession>
<dbReference type="RefSeq" id="WP_377944020.1">
    <property type="nucleotide sequence ID" value="NZ_JBHUCX010000044.1"/>
</dbReference>
<keyword evidence="1" id="KW-1133">Transmembrane helix</keyword>
<protein>
    <submittedName>
        <fullName evidence="3">PASTA domain-containing protein</fullName>
    </submittedName>
</protein>
<dbReference type="Gene3D" id="3.30.10.20">
    <property type="match status" value="1"/>
</dbReference>
<feature type="domain" description="PASTA" evidence="2">
    <location>
        <begin position="104"/>
        <end position="163"/>
    </location>
</feature>
<dbReference type="SUPFAM" id="SSF54184">
    <property type="entry name" value="Penicillin-binding protein 2x (pbp-2x), c-terminal domain"/>
    <property type="match status" value="1"/>
</dbReference>
<evidence type="ECO:0000259" key="2">
    <source>
        <dbReference type="PROSITE" id="PS51178"/>
    </source>
</evidence>
<keyword evidence="4" id="KW-1185">Reference proteome</keyword>
<organism evidence="3 4">
    <name type="scientific">Alicyclobacillus fodiniaquatilis</name>
    <dbReference type="NCBI Taxonomy" id="1661150"/>
    <lineage>
        <taxon>Bacteria</taxon>
        <taxon>Bacillati</taxon>
        <taxon>Bacillota</taxon>
        <taxon>Bacilli</taxon>
        <taxon>Bacillales</taxon>
        <taxon>Alicyclobacillaceae</taxon>
        <taxon>Alicyclobacillus</taxon>
    </lineage>
</organism>
<proteinExistence type="predicted"/>
<dbReference type="PROSITE" id="PS51178">
    <property type="entry name" value="PASTA"/>
    <property type="match status" value="1"/>
</dbReference>
<keyword evidence="1" id="KW-0472">Membrane</keyword>
<dbReference type="CDD" id="cd06575">
    <property type="entry name" value="PASTA_Pbp2x-like_2"/>
    <property type="match status" value="1"/>
</dbReference>
<comment type="caution">
    <text evidence="3">The sequence shown here is derived from an EMBL/GenBank/DDBJ whole genome shotgun (WGS) entry which is preliminary data.</text>
</comment>
<dbReference type="EMBL" id="JBHUCX010000044">
    <property type="protein sequence ID" value="MFD1676127.1"/>
    <property type="molecule type" value="Genomic_DNA"/>
</dbReference>
<evidence type="ECO:0000313" key="3">
    <source>
        <dbReference type="EMBL" id="MFD1676127.1"/>
    </source>
</evidence>
<dbReference type="SMART" id="SM00740">
    <property type="entry name" value="PASTA"/>
    <property type="match status" value="1"/>
</dbReference>
<keyword evidence="1" id="KW-0812">Transmembrane</keyword>
<evidence type="ECO:0000256" key="1">
    <source>
        <dbReference type="SAM" id="Phobius"/>
    </source>
</evidence>
<evidence type="ECO:0000313" key="4">
    <source>
        <dbReference type="Proteomes" id="UP001597079"/>
    </source>
</evidence>
<dbReference type="InterPro" id="IPR005543">
    <property type="entry name" value="PASTA_dom"/>
</dbReference>
<dbReference type="Proteomes" id="UP001597079">
    <property type="component" value="Unassembled WGS sequence"/>
</dbReference>
<name>A0ABW4JIE1_9BACL</name>
<reference evidence="4" key="1">
    <citation type="journal article" date="2019" name="Int. J. Syst. Evol. Microbiol.">
        <title>The Global Catalogue of Microorganisms (GCM) 10K type strain sequencing project: providing services to taxonomists for standard genome sequencing and annotation.</title>
        <authorList>
            <consortium name="The Broad Institute Genomics Platform"/>
            <consortium name="The Broad Institute Genome Sequencing Center for Infectious Disease"/>
            <person name="Wu L."/>
            <person name="Ma J."/>
        </authorList>
    </citation>
    <scope>NUCLEOTIDE SEQUENCE [LARGE SCALE GENOMIC DNA]</scope>
    <source>
        <strain evidence="4">CGMCC 1.12286</strain>
    </source>
</reference>
<feature type="transmembrane region" description="Helical" evidence="1">
    <location>
        <begin position="49"/>
        <end position="70"/>
    </location>
</feature>
<sequence length="166" mass="17730">MKSEQETLEKLSALAKVKMSAQKQKEIWEIIGIKIDETKPRPVKYHISIWKTGAAVATAIVLAAGGVYAVSNKRAQFQNRAGQMTSAHQTNAFDVKQTTAVHKTQNQVAVPNLIGTSMQVAKRILSSAGLELAPVGSGYAVRQSISAGILVPRGTKISVTFSGVAQ</sequence>
<gene>
    <name evidence="3" type="ORF">ACFSB2_15590</name>
</gene>
<dbReference type="Pfam" id="PF03793">
    <property type="entry name" value="PASTA"/>
    <property type="match status" value="1"/>
</dbReference>